<evidence type="ECO:0008006" key="3">
    <source>
        <dbReference type="Google" id="ProtNLM"/>
    </source>
</evidence>
<dbReference type="InterPro" id="IPR036515">
    <property type="entry name" value="Transposase_17_sf"/>
</dbReference>
<accession>A0A098LGI7</accession>
<organism evidence="1 2">
    <name type="scientific">Sporocytophaga myxococcoides</name>
    <dbReference type="NCBI Taxonomy" id="153721"/>
    <lineage>
        <taxon>Bacteria</taxon>
        <taxon>Pseudomonadati</taxon>
        <taxon>Bacteroidota</taxon>
        <taxon>Cytophagia</taxon>
        <taxon>Cytophagales</taxon>
        <taxon>Cytophagaceae</taxon>
        <taxon>Sporocytophaga</taxon>
    </lineage>
</organism>
<dbReference type="SUPFAM" id="SSF143422">
    <property type="entry name" value="Transposase IS200-like"/>
    <property type="match status" value="1"/>
</dbReference>
<dbReference type="EMBL" id="BBLT01000006">
    <property type="protein sequence ID" value="GAL86101.1"/>
    <property type="molecule type" value="Genomic_DNA"/>
</dbReference>
<dbReference type="RefSeq" id="WP_052430265.1">
    <property type="nucleotide sequence ID" value="NZ_BBLT01000006.1"/>
</dbReference>
<comment type="caution">
    <text evidence="1">The sequence shown here is derived from an EMBL/GenBank/DDBJ whole genome shotgun (WGS) entry which is preliminary data.</text>
</comment>
<dbReference type="Gene3D" id="3.30.70.1290">
    <property type="entry name" value="Transposase IS200-like"/>
    <property type="match status" value="1"/>
</dbReference>
<dbReference type="OrthoDB" id="9788881at2"/>
<dbReference type="GO" id="GO:0004803">
    <property type="term" value="F:transposase activity"/>
    <property type="evidence" value="ECO:0007669"/>
    <property type="project" value="InterPro"/>
</dbReference>
<evidence type="ECO:0000313" key="1">
    <source>
        <dbReference type="EMBL" id="GAL86101.1"/>
    </source>
</evidence>
<dbReference type="eggNOG" id="COG1943">
    <property type="taxonomic scope" value="Bacteria"/>
</dbReference>
<dbReference type="GO" id="GO:0006313">
    <property type="term" value="P:DNA transposition"/>
    <property type="evidence" value="ECO:0007669"/>
    <property type="project" value="InterPro"/>
</dbReference>
<name>A0A098LGI7_9BACT</name>
<reference evidence="1 2" key="1">
    <citation type="submission" date="2014-09" db="EMBL/GenBank/DDBJ databases">
        <title>Sporocytophaga myxococcoides PG-01 genome sequencing.</title>
        <authorList>
            <person name="Liu L."/>
            <person name="Gao P.J."/>
            <person name="Chen G.J."/>
            <person name="Wang L.S."/>
        </authorList>
    </citation>
    <scope>NUCLEOTIDE SEQUENCE [LARGE SCALE GENOMIC DNA]</scope>
    <source>
        <strain evidence="1 2">PG-01</strain>
    </source>
</reference>
<dbReference type="GO" id="GO:0003677">
    <property type="term" value="F:DNA binding"/>
    <property type="evidence" value="ECO:0007669"/>
    <property type="project" value="InterPro"/>
</dbReference>
<dbReference type="Proteomes" id="UP000030185">
    <property type="component" value="Unassembled WGS sequence"/>
</dbReference>
<dbReference type="AlphaFoldDB" id="A0A098LGI7"/>
<proteinExistence type="predicted"/>
<sequence>MENPYLQTIRNSRMDFNEVYYWINTIKDWRHLLKEDKFKLLILEELNWLVDKKKIIVYAYVIMPNHMHLFWELLELNGKESPHASFNKWTSSNF</sequence>
<dbReference type="STRING" id="153721.MYP_3330"/>
<evidence type="ECO:0000313" key="2">
    <source>
        <dbReference type="Proteomes" id="UP000030185"/>
    </source>
</evidence>
<protein>
    <recommendedName>
        <fullName evidence="3">Transposase IS200-like domain-containing protein</fullName>
    </recommendedName>
</protein>
<keyword evidence="2" id="KW-1185">Reference proteome</keyword>
<gene>
    <name evidence="1" type="ORF">MYP_3330</name>
</gene>